<evidence type="ECO:0000259" key="1">
    <source>
        <dbReference type="Pfam" id="PF06605"/>
    </source>
</evidence>
<dbReference type="Pfam" id="PF06605">
    <property type="entry name" value="Prophage_tail"/>
    <property type="match status" value="1"/>
</dbReference>
<dbReference type="InterPro" id="IPR044051">
    <property type="entry name" value="Prophage_tail_N"/>
</dbReference>
<dbReference type="STRING" id="1423783.FC50_GL002394"/>
<dbReference type="Gene3D" id="3.55.50.40">
    <property type="match status" value="1"/>
</dbReference>
<feature type="domain" description="Prophage endopeptidase tail N-terminal" evidence="2">
    <location>
        <begin position="6"/>
        <end position="87"/>
    </location>
</feature>
<evidence type="ECO:0000313" key="4">
    <source>
        <dbReference type="Proteomes" id="UP000051922"/>
    </source>
</evidence>
<dbReference type="Proteomes" id="UP000051922">
    <property type="component" value="Unassembled WGS sequence"/>
</dbReference>
<proteinExistence type="predicted"/>
<accession>A0A0R1UBT3</accession>
<keyword evidence="4" id="KW-1185">Reference proteome</keyword>
<sequence>MDKLTVQGLGSAYREPLASVKPDTFNIQWQKNSTWQLEFTAIADGSVAYSMLDTLSSVYFAGQQYVISQVVPDFSQGLASVQVTATHIYTQVSRVRQYNTRTGTMTYQPKDVLAYYLDGNSLGYTYDVQGTFDNQQITDLGNGSGSDMLSKIVETWPEAVIYPDNKKIVVYSAAAWQKDLGGRIDYLHNTIEVQLTSDATEMVNQLQVTGASKDTGDSDTTEYYFQPHLVTDNDSVAKWGLWPGDPLEYDRFTSASAMDAYALTQMSPEPALSIDVTLDDNSQPTAGEMRRLHIKDNDYTTTVEVVAFTWYPWAKATQTAITLNNTTQNILDYQAARKAQLNNSIQAEINNLSVKIRSVAGTSIADWTGEEVTEFGSKLNNS</sequence>
<dbReference type="Pfam" id="PF18994">
    <property type="entry name" value="Prophage_tailD1"/>
    <property type="match status" value="1"/>
</dbReference>
<dbReference type="Gene3D" id="6.20.110.10">
    <property type="match status" value="1"/>
</dbReference>
<gene>
    <name evidence="3" type="ORF">FC50_GL002394</name>
</gene>
<comment type="caution">
    <text evidence="3">The sequence shown here is derived from an EMBL/GenBank/DDBJ whole genome shotgun (WGS) entry which is preliminary data.</text>
</comment>
<dbReference type="RefSeq" id="WP_056956093.1">
    <property type="nucleotide sequence ID" value="NZ_AZFJ01000003.1"/>
</dbReference>
<feature type="domain" description="Tail spike" evidence="1">
    <location>
        <begin position="90"/>
        <end position="336"/>
    </location>
</feature>
<dbReference type="InterPro" id="IPR010572">
    <property type="entry name" value="Tail_dom"/>
</dbReference>
<dbReference type="PATRIC" id="fig|1423783.4.peg.2465"/>
<reference evidence="3 4" key="1">
    <citation type="journal article" date="2015" name="Genome Announc.">
        <title>Expanding the biotechnology potential of lactobacilli through comparative genomics of 213 strains and associated genera.</title>
        <authorList>
            <person name="Sun Z."/>
            <person name="Harris H.M."/>
            <person name="McCann A."/>
            <person name="Guo C."/>
            <person name="Argimon S."/>
            <person name="Zhang W."/>
            <person name="Yang X."/>
            <person name="Jeffery I.B."/>
            <person name="Cooney J.C."/>
            <person name="Kagawa T.F."/>
            <person name="Liu W."/>
            <person name="Song Y."/>
            <person name="Salvetti E."/>
            <person name="Wrobel A."/>
            <person name="Rasinkangas P."/>
            <person name="Parkhill J."/>
            <person name="Rea M.C."/>
            <person name="O'Sullivan O."/>
            <person name="Ritari J."/>
            <person name="Douillard F.P."/>
            <person name="Paul Ross R."/>
            <person name="Yang R."/>
            <person name="Briner A.E."/>
            <person name="Felis G.E."/>
            <person name="de Vos W.M."/>
            <person name="Barrangou R."/>
            <person name="Klaenhammer T.R."/>
            <person name="Caufield P.W."/>
            <person name="Cui Y."/>
            <person name="Zhang H."/>
            <person name="O'Toole P.W."/>
        </authorList>
    </citation>
    <scope>NUCLEOTIDE SEQUENCE [LARGE SCALE GENOMIC DNA]</scope>
    <source>
        <strain evidence="3 4">DSM 15945</strain>
    </source>
</reference>
<evidence type="ECO:0000313" key="3">
    <source>
        <dbReference type="EMBL" id="KRL88634.1"/>
    </source>
</evidence>
<dbReference type="EMBL" id="AZFJ01000003">
    <property type="protein sequence ID" value="KRL88634.1"/>
    <property type="molecule type" value="Genomic_DNA"/>
</dbReference>
<protein>
    <submittedName>
        <fullName evidence="3">Minor structural protein</fullName>
    </submittedName>
</protein>
<organism evidence="3 4">
    <name type="scientific">Lacticaseibacillus pantheris DSM 15945 = JCM 12539 = NBRC 106106</name>
    <dbReference type="NCBI Taxonomy" id="1423783"/>
    <lineage>
        <taxon>Bacteria</taxon>
        <taxon>Bacillati</taxon>
        <taxon>Bacillota</taxon>
        <taxon>Bacilli</taxon>
        <taxon>Lactobacillales</taxon>
        <taxon>Lactobacillaceae</taxon>
        <taxon>Lacticaseibacillus</taxon>
    </lineage>
</organism>
<name>A0A0R1UBT3_9LACO</name>
<evidence type="ECO:0000259" key="2">
    <source>
        <dbReference type="Pfam" id="PF18994"/>
    </source>
</evidence>
<dbReference type="AlphaFoldDB" id="A0A0R1UBT3"/>